<dbReference type="EMBL" id="CP002772">
    <property type="protein sequence ID" value="AEG18689.1"/>
    <property type="molecule type" value="Genomic_DNA"/>
</dbReference>
<proteinExistence type="predicted"/>
<gene>
    <name evidence="1" type="ordered locus">MSWAN_1678</name>
</gene>
<accession>F6D397</accession>
<dbReference type="RefSeq" id="WP_013826188.1">
    <property type="nucleotide sequence ID" value="NC_015574.1"/>
</dbReference>
<name>F6D397_METPW</name>
<protein>
    <submittedName>
        <fullName evidence="1">Uncharacterized protein</fullName>
    </submittedName>
</protein>
<dbReference type="HOGENOM" id="CLU_2839425_0_0_2"/>
<dbReference type="AlphaFoldDB" id="F6D397"/>
<dbReference type="Proteomes" id="UP000009231">
    <property type="component" value="Chromosome"/>
</dbReference>
<dbReference type="STRING" id="868131.MSWAN_1678"/>
<reference evidence="1 2" key="1">
    <citation type="journal article" date="2014" name="Int. J. Syst. Evol. Microbiol.">
        <title>Methanobacterium paludis sp. nov. and a novel strain of Methanobacterium lacus isolated from northern peatlands.</title>
        <authorList>
            <person name="Cadillo-Quiroz H."/>
            <person name="Brauer S.L."/>
            <person name="Goodson N."/>
            <person name="Yavitt J.B."/>
            <person name="Zinder S.H."/>
        </authorList>
    </citation>
    <scope>NUCLEOTIDE SEQUENCE [LARGE SCALE GENOMIC DNA]</scope>
    <source>
        <strain evidence="2">DSM 25820 / JCM 18151 / SWAN1</strain>
    </source>
</reference>
<evidence type="ECO:0000313" key="2">
    <source>
        <dbReference type="Proteomes" id="UP000009231"/>
    </source>
</evidence>
<dbReference type="KEGG" id="mew:MSWAN_1678"/>
<evidence type="ECO:0000313" key="1">
    <source>
        <dbReference type="EMBL" id="AEG18689.1"/>
    </source>
</evidence>
<keyword evidence="2" id="KW-1185">Reference proteome</keyword>
<dbReference type="GeneID" id="10669187"/>
<organism evidence="1 2">
    <name type="scientific">Methanobacterium paludis (strain DSM 25820 / JCM 18151 / SWAN1)</name>
    <dbReference type="NCBI Taxonomy" id="868131"/>
    <lineage>
        <taxon>Archaea</taxon>
        <taxon>Methanobacteriati</taxon>
        <taxon>Methanobacteriota</taxon>
        <taxon>Methanomada group</taxon>
        <taxon>Methanobacteria</taxon>
        <taxon>Methanobacteriales</taxon>
        <taxon>Methanobacteriaceae</taxon>
        <taxon>Methanobacterium</taxon>
    </lineage>
</organism>
<sequence>MPNSKEEIENKCPAVKIINEKITEIEGWENLLEGDKLSKQRIITVLKQVKTLIEHPLKYDLYACE</sequence>